<dbReference type="EMBL" id="JAPWGM010000004">
    <property type="protein sequence ID" value="MCZ4244965.1"/>
    <property type="molecule type" value="Genomic_DNA"/>
</dbReference>
<name>A0ABT4LAL9_9SPHI</name>
<protein>
    <recommendedName>
        <fullName evidence="3">Transposase</fullName>
    </recommendedName>
</protein>
<dbReference type="Proteomes" id="UP001144347">
    <property type="component" value="Unassembled WGS sequence"/>
</dbReference>
<evidence type="ECO:0000313" key="1">
    <source>
        <dbReference type="EMBL" id="MCZ4244965.1"/>
    </source>
</evidence>
<gene>
    <name evidence="1" type="ORF">O0955_13210</name>
</gene>
<evidence type="ECO:0000313" key="2">
    <source>
        <dbReference type="Proteomes" id="UP001144347"/>
    </source>
</evidence>
<sequence length="131" mass="15087">MENTLENKIKFFVLHYGQDVAIQGEGGGSGFSYPITYHILDQVYDSYLRLKPLSSITDEDGIEVRKHLHLKPNTKANWTLKDLVDLLKEKHGINSLHVYDYLRSKGYALPYMGISVEKQIEYGWIKLKEGL</sequence>
<organism evidence="1 2">
    <name type="scientific">Pedobacter punctiformis</name>
    <dbReference type="NCBI Taxonomy" id="3004097"/>
    <lineage>
        <taxon>Bacteria</taxon>
        <taxon>Pseudomonadati</taxon>
        <taxon>Bacteroidota</taxon>
        <taxon>Sphingobacteriia</taxon>
        <taxon>Sphingobacteriales</taxon>
        <taxon>Sphingobacteriaceae</taxon>
        <taxon>Pedobacter</taxon>
    </lineage>
</organism>
<accession>A0ABT4LAL9</accession>
<keyword evidence="2" id="KW-1185">Reference proteome</keyword>
<comment type="caution">
    <text evidence="1">The sequence shown here is derived from an EMBL/GenBank/DDBJ whole genome shotgun (WGS) entry which is preliminary data.</text>
</comment>
<proteinExistence type="predicted"/>
<dbReference type="RefSeq" id="WP_269428018.1">
    <property type="nucleotide sequence ID" value="NZ_JAPWGM010000004.1"/>
</dbReference>
<evidence type="ECO:0008006" key="3">
    <source>
        <dbReference type="Google" id="ProtNLM"/>
    </source>
</evidence>
<reference evidence="1" key="1">
    <citation type="submission" date="2022-12" db="EMBL/GenBank/DDBJ databases">
        <title>Genome sequence of HCMS5-2.</title>
        <authorList>
            <person name="Woo H."/>
        </authorList>
    </citation>
    <scope>NUCLEOTIDE SEQUENCE</scope>
    <source>
        <strain evidence="1">HCMS5-2</strain>
    </source>
</reference>